<dbReference type="InterPro" id="IPR036259">
    <property type="entry name" value="MFS_trans_sf"/>
</dbReference>
<feature type="transmembrane region" description="Helical" evidence="4">
    <location>
        <begin position="345"/>
        <end position="367"/>
    </location>
</feature>
<dbReference type="Gene3D" id="1.20.1250.20">
    <property type="entry name" value="MFS general substrate transporter like domains"/>
    <property type="match status" value="2"/>
</dbReference>
<comment type="caution">
    <text evidence="6">The sequence shown here is derived from an EMBL/GenBank/DDBJ whole genome shotgun (WGS) entry which is preliminary data.</text>
</comment>
<keyword evidence="4" id="KW-0812">Transmembrane</keyword>
<evidence type="ECO:0000256" key="1">
    <source>
        <dbReference type="ARBA" id="ARBA00004141"/>
    </source>
</evidence>
<organism evidence="6 7">
    <name type="scientific">Vermiconidia calcicola</name>
    <dbReference type="NCBI Taxonomy" id="1690605"/>
    <lineage>
        <taxon>Eukaryota</taxon>
        <taxon>Fungi</taxon>
        <taxon>Dikarya</taxon>
        <taxon>Ascomycota</taxon>
        <taxon>Pezizomycotina</taxon>
        <taxon>Dothideomycetes</taxon>
        <taxon>Dothideomycetidae</taxon>
        <taxon>Mycosphaerellales</taxon>
        <taxon>Extremaceae</taxon>
        <taxon>Vermiconidia</taxon>
    </lineage>
</organism>
<feature type="transmembrane region" description="Helical" evidence="4">
    <location>
        <begin position="570"/>
        <end position="591"/>
    </location>
</feature>
<feature type="domain" description="Major facilitator superfamily (MFS) profile" evidence="5">
    <location>
        <begin position="213"/>
        <end position="597"/>
    </location>
</feature>
<dbReference type="SUPFAM" id="SSF103473">
    <property type="entry name" value="MFS general substrate transporter"/>
    <property type="match status" value="1"/>
</dbReference>
<reference evidence="6 7" key="1">
    <citation type="submission" date="2023-06" db="EMBL/GenBank/DDBJ databases">
        <title>Black Yeasts Isolated from many extreme environments.</title>
        <authorList>
            <person name="Coleine C."/>
            <person name="Stajich J.E."/>
            <person name="Selbmann L."/>
        </authorList>
    </citation>
    <scope>NUCLEOTIDE SEQUENCE [LARGE SCALE GENOMIC DNA]</scope>
    <source>
        <strain evidence="6 7">CCFEE 5887</strain>
    </source>
</reference>
<keyword evidence="4" id="KW-0472">Membrane</keyword>
<feature type="transmembrane region" description="Helical" evidence="4">
    <location>
        <begin position="451"/>
        <end position="468"/>
    </location>
</feature>
<feature type="transmembrane region" description="Helical" evidence="4">
    <location>
        <begin position="543"/>
        <end position="564"/>
    </location>
</feature>
<feature type="transmembrane region" description="Helical" evidence="4">
    <location>
        <begin position="480"/>
        <end position="500"/>
    </location>
</feature>
<evidence type="ECO:0000313" key="6">
    <source>
        <dbReference type="EMBL" id="KAK5545834.1"/>
    </source>
</evidence>
<feature type="transmembrane region" description="Helical" evidence="4">
    <location>
        <begin position="285"/>
        <end position="307"/>
    </location>
</feature>
<evidence type="ECO:0000313" key="7">
    <source>
        <dbReference type="Proteomes" id="UP001345827"/>
    </source>
</evidence>
<feature type="transmembrane region" description="Helical" evidence="4">
    <location>
        <begin position="506"/>
        <end position="531"/>
    </location>
</feature>
<evidence type="ECO:0000256" key="3">
    <source>
        <dbReference type="SAM" id="MobiDB-lite"/>
    </source>
</evidence>
<feature type="transmembrane region" description="Helical" evidence="4">
    <location>
        <begin position="212"/>
        <end position="235"/>
    </location>
</feature>
<name>A0AAV9QPA1_9PEZI</name>
<keyword evidence="4" id="KW-1133">Transmembrane helix</keyword>
<proteinExistence type="inferred from homology"/>
<dbReference type="EMBL" id="JAXLQG010000001">
    <property type="protein sequence ID" value="KAK5545834.1"/>
    <property type="molecule type" value="Genomic_DNA"/>
</dbReference>
<dbReference type="InterPro" id="IPR011701">
    <property type="entry name" value="MFS"/>
</dbReference>
<evidence type="ECO:0000256" key="4">
    <source>
        <dbReference type="SAM" id="Phobius"/>
    </source>
</evidence>
<keyword evidence="7" id="KW-1185">Reference proteome</keyword>
<accession>A0AAV9QPA1</accession>
<evidence type="ECO:0000256" key="2">
    <source>
        <dbReference type="ARBA" id="ARBA00006727"/>
    </source>
</evidence>
<dbReference type="InterPro" id="IPR020846">
    <property type="entry name" value="MFS_dom"/>
</dbReference>
<dbReference type="GO" id="GO:0016020">
    <property type="term" value="C:membrane"/>
    <property type="evidence" value="ECO:0007669"/>
    <property type="project" value="UniProtKB-SubCell"/>
</dbReference>
<feature type="compositionally biased region" description="Polar residues" evidence="3">
    <location>
        <begin position="39"/>
        <end position="48"/>
    </location>
</feature>
<feature type="transmembrane region" description="Helical" evidence="4">
    <location>
        <begin position="373"/>
        <end position="393"/>
    </location>
</feature>
<feature type="compositionally biased region" description="Pro residues" evidence="3">
    <location>
        <begin position="51"/>
        <end position="64"/>
    </location>
</feature>
<gene>
    <name evidence="6" type="ORF">LTR25_000844</name>
</gene>
<dbReference type="Proteomes" id="UP001345827">
    <property type="component" value="Unassembled WGS sequence"/>
</dbReference>
<comment type="subcellular location">
    <subcellularLocation>
        <location evidence="1">Membrane</location>
        <topology evidence="1">Multi-pass membrane protein</topology>
    </subcellularLocation>
</comment>
<feature type="region of interest" description="Disordered" evidence="3">
    <location>
        <begin position="1"/>
        <end position="80"/>
    </location>
</feature>
<dbReference type="InterPro" id="IPR050327">
    <property type="entry name" value="Proton-linked_MCT"/>
</dbReference>
<feature type="transmembrane region" description="Helical" evidence="4">
    <location>
        <begin position="313"/>
        <end position="333"/>
    </location>
</feature>
<evidence type="ECO:0000259" key="5">
    <source>
        <dbReference type="PROSITE" id="PS50850"/>
    </source>
</evidence>
<dbReference type="CDD" id="cd17352">
    <property type="entry name" value="MFS_MCT_SLC16"/>
    <property type="match status" value="1"/>
</dbReference>
<dbReference type="PANTHER" id="PTHR11360">
    <property type="entry name" value="MONOCARBOXYLATE TRANSPORTER"/>
    <property type="match status" value="1"/>
</dbReference>
<dbReference type="PANTHER" id="PTHR11360:SF280">
    <property type="entry name" value="MONOCARBOXYLATE TRANSPORTER, PUTATIVE (AFU_ORTHOLOGUE AFUA_1G05170)-RELATED"/>
    <property type="match status" value="1"/>
</dbReference>
<protein>
    <recommendedName>
        <fullName evidence="5">Major facilitator superfamily (MFS) profile domain-containing protein</fullName>
    </recommendedName>
</protein>
<comment type="similarity">
    <text evidence="2">Belongs to the major facilitator superfamily. Monocarboxylate porter (TC 2.A.1.13) family.</text>
</comment>
<dbReference type="PROSITE" id="PS50850">
    <property type="entry name" value="MFS"/>
    <property type="match status" value="1"/>
</dbReference>
<dbReference type="Pfam" id="PF07690">
    <property type="entry name" value="MFS_1"/>
    <property type="match status" value="1"/>
</dbReference>
<feature type="transmembrane region" description="Helical" evidence="4">
    <location>
        <begin position="255"/>
        <end position="273"/>
    </location>
</feature>
<dbReference type="GO" id="GO:0022857">
    <property type="term" value="F:transmembrane transporter activity"/>
    <property type="evidence" value="ECO:0007669"/>
    <property type="project" value="InterPro"/>
</dbReference>
<dbReference type="AlphaFoldDB" id="A0AAV9QPA1"/>
<sequence>MEGRYPAEFSGYVSPLTPVYSPLSASSIPRKPLPRRHSNSNSNFTDSWNPAPVPKRVPRKPLPPQRWNSRKSDSWRPKSSSSFTRAFSWLGAVLPDQQRQPTTLQYQEIPEDGISPILSSNRKSRRYTSQFDPRMASGLTLYDPDLAVPHVKRHSSTASYVVKPLDVDWKLPPLKWSGSMADSNGSIVNIAIEAPANLTPAKGDEPPPNGGWLAWMQVLGAFFLYFNSWGTLNTFGVFQTYYEASGTLHQTPSNISWIGSVQGFLATLVGVFTGPLYDAGYFRHLVVAGGILVPLGFMMTSLCTQYWQTIVAQGIVIGIGNGCLFVPSVAILPQYFTTKNPVVNGIAASGSSIGGIIMPFAFVRLQAHVGFGWATRCLGFLSIATISISLAVMRPRLTPRSKRKLVDVSAFGELQYTLFCAAVFCGFTEILVPLFYVGLYAQDTGVTSAEFAFYLLPIMNAASTFGRITPNLVAGIVGPLNVHIPIVAVAGLLTFAWCGISEFASTVVFAVLYGFFSGGFVGLMPVALVSLTPDLRTLGTRTGQAFFVGSFGMLIGSPVSGAILTKTGSWTAVKCFAGAAIALTAGLLVAARTAKVGWRLKART</sequence>
<feature type="transmembrane region" description="Helical" evidence="4">
    <location>
        <begin position="414"/>
        <end position="439"/>
    </location>
</feature>